<accession>A0A7D7JZF4</accession>
<reference evidence="1" key="2">
    <citation type="submission" date="2020-03" db="EMBL/GenBank/DDBJ databases">
        <authorList>
            <person name="Kafer S."/>
            <person name="Paraskevopoulou S."/>
            <person name="Zirkel F."/>
            <person name="Wieseke N."/>
            <person name="Donath A."/>
            <person name="Petersen M."/>
            <person name="Jones T.C."/>
            <person name="Liu S."/>
            <person name="Zhou X."/>
            <person name="Middendorf M."/>
            <person name="Junglen S."/>
            <person name="Misof B."/>
            <person name="Drosten C."/>
        </authorList>
    </citation>
    <scope>NUCLEOTIDE SEQUENCE</scope>
    <source>
        <strain evidence="1">OKIAV88</strain>
    </source>
</reference>
<protein>
    <submittedName>
        <fullName evidence="1">Glycoprotein</fullName>
    </submittedName>
</protein>
<reference evidence="1" key="1">
    <citation type="journal article" date="2019" name="PLoS Pathog.">
        <title>Re-assessing the diversity of negative strand RNA viruses in insects.</title>
        <authorList>
            <person name="Kafer S."/>
            <person name="Paraskevopoulou S."/>
            <person name="Zirkel F."/>
            <person name="Wieseke N."/>
            <person name="Donath A."/>
            <person name="Petersen M."/>
            <person name="Jones T.C."/>
            <person name="Liu S."/>
            <person name="Zhou X."/>
            <person name="Middendorf M."/>
            <person name="Junglen S."/>
            <person name="Misof B."/>
            <person name="Drosten C."/>
        </authorList>
    </citation>
    <scope>NUCLEOTIDE SEQUENCE</scope>
    <source>
        <strain evidence="1">OKIAV88</strain>
    </source>
</reference>
<dbReference type="EMBL" id="MT153292">
    <property type="protein sequence ID" value="QMP82110.1"/>
    <property type="molecule type" value="Viral_cRNA"/>
</dbReference>
<evidence type="ECO:0000313" key="1">
    <source>
        <dbReference type="EMBL" id="QMP82110.1"/>
    </source>
</evidence>
<sequence length="464" mass="53555">MGSYSKDEWTEQVALTQEEAYLIRTGRCPSQTHPTPLLKAPDYTCEWSWPKQTATELIYCITRPTTVREIPSQYIQSDEEHLTACTWSQDFCRTISGAYVTWNNDNADRHPSMLTRYTGPAQKIEDTWILSNIQEAYTTVRIETENRTHITHVTEEGFSLVVDKTTYRMKSKRAIDNSLALLQEAIHNEVNAKLQYNSIAMDTYVNQLMSACKYQATMATALDKMTMVSSDPYVRALLQTDLITSSVTSDYILVWPCIPIPEWNVRLENTTSLCTSYLPINYLMETWRTGYMDPSTQEVKNATDLIDCHRIQPQAIQVNDSVLIWNGKVLMPIPTVNISAIPIIMENRTHYAPIWRNNWLYTREDFTFDRAEYLTHEDWRAQDAHHLSDEEYHMWLRAPFVGMPTIPSLGRVWELASAVGGFLYLWSLVSHWISRFNNATPVIASAPHEELTPMTRYQLAKSLH</sequence>
<name>A0A7D7JZF4_9MONO</name>
<proteinExistence type="predicted"/>
<organism evidence="1">
    <name type="scientific">Hymenopteran orino-related virus OKIAV88</name>
    <dbReference type="NCBI Taxonomy" id="2746372"/>
    <lineage>
        <taxon>Viruses</taxon>
        <taxon>Riboviria</taxon>
        <taxon>Orthornavirae</taxon>
        <taxon>Negarnaviricota</taxon>
        <taxon>Haploviricotina</taxon>
        <taxon>Monjiviricetes</taxon>
        <taxon>Mononegavirales</taxon>
        <taxon>Nyamiviridae</taxon>
        <taxon>Orinovirus</taxon>
    </lineage>
</organism>